<feature type="compositionally biased region" description="Polar residues" evidence="8">
    <location>
        <begin position="131"/>
        <end position="140"/>
    </location>
</feature>
<dbReference type="Pfam" id="PF14474">
    <property type="entry name" value="RTC4"/>
    <property type="match status" value="1"/>
</dbReference>
<organism evidence="10 12">
    <name type="scientific">Rhizophagus clarus</name>
    <dbReference type="NCBI Taxonomy" id="94130"/>
    <lineage>
        <taxon>Eukaryota</taxon>
        <taxon>Fungi</taxon>
        <taxon>Fungi incertae sedis</taxon>
        <taxon>Mucoromycota</taxon>
        <taxon>Glomeromycotina</taxon>
        <taxon>Glomeromycetes</taxon>
        <taxon>Glomerales</taxon>
        <taxon>Glomeraceae</taxon>
        <taxon>Rhizophagus</taxon>
    </lineage>
</organism>
<name>A0A2Z6SAK2_9GLOM</name>
<evidence type="ECO:0000256" key="7">
    <source>
        <dbReference type="ARBA" id="ARBA00023242"/>
    </source>
</evidence>
<dbReference type="Proteomes" id="UP000615446">
    <property type="component" value="Unassembled WGS sequence"/>
</dbReference>
<feature type="compositionally biased region" description="Basic residues" evidence="8">
    <location>
        <begin position="195"/>
        <end position="205"/>
    </location>
</feature>
<evidence type="ECO:0000259" key="9">
    <source>
        <dbReference type="SMART" id="SM01312"/>
    </source>
</evidence>
<dbReference type="InterPro" id="IPR039024">
    <property type="entry name" value="RTC4"/>
</dbReference>
<evidence type="ECO:0000256" key="3">
    <source>
        <dbReference type="ARBA" id="ARBA00004496"/>
    </source>
</evidence>
<dbReference type="GO" id="GO:0005634">
    <property type="term" value="C:nucleus"/>
    <property type="evidence" value="ECO:0007669"/>
    <property type="project" value="UniProtKB-SubCell"/>
</dbReference>
<feature type="compositionally biased region" description="Basic and acidic residues" evidence="8">
    <location>
        <begin position="105"/>
        <end position="125"/>
    </location>
</feature>
<feature type="region of interest" description="Disordered" evidence="8">
    <location>
        <begin position="192"/>
        <end position="218"/>
    </location>
</feature>
<feature type="compositionally biased region" description="Polar residues" evidence="8">
    <location>
        <begin position="264"/>
        <end position="281"/>
    </location>
</feature>
<evidence type="ECO:0000313" key="11">
    <source>
        <dbReference type="EMBL" id="GES96531.1"/>
    </source>
</evidence>
<dbReference type="EMBL" id="BEXD01003580">
    <property type="protein sequence ID" value="GBC01549.1"/>
    <property type="molecule type" value="Genomic_DNA"/>
</dbReference>
<gene>
    <name evidence="11" type="ORF">RCL2_002316300</name>
    <name evidence="10" type="ORF">RclHR1_04220017</name>
</gene>
<evidence type="ECO:0000256" key="1">
    <source>
        <dbReference type="ARBA" id="ARBA00002738"/>
    </source>
</evidence>
<evidence type="ECO:0000256" key="6">
    <source>
        <dbReference type="ARBA" id="ARBA00022490"/>
    </source>
</evidence>
<dbReference type="Proteomes" id="UP000247702">
    <property type="component" value="Unassembled WGS sequence"/>
</dbReference>
<evidence type="ECO:0000256" key="2">
    <source>
        <dbReference type="ARBA" id="ARBA00004123"/>
    </source>
</evidence>
<evidence type="ECO:0000313" key="10">
    <source>
        <dbReference type="EMBL" id="GBC01549.1"/>
    </source>
</evidence>
<feature type="region of interest" description="Disordered" evidence="8">
    <location>
        <begin position="240"/>
        <end position="310"/>
    </location>
</feature>
<reference evidence="10 12" key="1">
    <citation type="submission" date="2017-11" db="EMBL/GenBank/DDBJ databases">
        <title>The genome of Rhizophagus clarus HR1 reveals common genetic basis of auxotrophy among arbuscular mycorrhizal fungi.</title>
        <authorList>
            <person name="Kobayashi Y."/>
        </authorList>
    </citation>
    <scope>NUCLEOTIDE SEQUENCE [LARGE SCALE GENOMIC DNA]</scope>
    <source>
        <strain evidence="10 12">HR1</strain>
    </source>
</reference>
<dbReference type="GO" id="GO:0005737">
    <property type="term" value="C:cytoplasm"/>
    <property type="evidence" value="ECO:0007669"/>
    <property type="project" value="UniProtKB-SubCell"/>
</dbReference>
<sequence length="585" mass="67304">MHSKKVDKKPLVESKKFGTKIGNNFDHILENSAKANGSSALNLTTTTEHASNKLYKKRKFEFKECDDMSNSNDELDLFFIHGKNVKKKNSSSIIGEQFKRSSSKRSLEEKKRESQTQPIERDSTRKYQKISIRSSGQASSHKSDIFQMPSFKSTLKSESKQPMEISQSTLQSTESLAKPIIVITDDDDDDERFNIRRKNSTRTKNSKNSNDKTPSLTRFNEIESFKAELKTKDVQSSLNNFYEPSKKRDEKISSNKKKGLHDPSSFQISSFNNDFTSPQSISDDDFLENPSSTPESSLKKNNGFQPQSNSSYDEIETFISRFRVPSPVRCKYDNLPEIDFLSKEEEVLPMQNSWRKSEEYKRCPFCKEPIPFPLPDRIRSYLIKISSLIQDKRSDEEETPSLSILLQRPRNVIEEFEFCRLHESEAFIVPEGLKKKYPININFDGLPKRVEKLIPELMLVIKGKIDSSYRNIALNAYREFGRARARKPTILMGRFQKFQPGYYGSKGAYTILSSLVSLFVNTNILTMEMTKPQEPLEYLQQVLVPEAAIRLISQDRGGIPLDEAEKIMEDSVEFGMYVHDIDEIC</sequence>
<keyword evidence="6" id="KW-0963">Cytoplasm</keyword>
<dbReference type="SMART" id="SM01312">
    <property type="entry name" value="RTC4"/>
    <property type="match status" value="1"/>
</dbReference>
<accession>A0A2Z6SAK2</accession>
<comment type="function">
    <text evidence="1">May be involved in a process influencing telomere capping.</text>
</comment>
<proteinExistence type="inferred from homology"/>
<dbReference type="EMBL" id="BLAL01000252">
    <property type="protein sequence ID" value="GES96531.1"/>
    <property type="molecule type" value="Genomic_DNA"/>
</dbReference>
<reference evidence="11" key="2">
    <citation type="submission" date="2019-10" db="EMBL/GenBank/DDBJ databases">
        <title>Conservation and host-specific expression of non-tandemly repeated heterogenous ribosome RNA gene in arbuscular mycorrhizal fungi.</title>
        <authorList>
            <person name="Maeda T."/>
            <person name="Kobayashi Y."/>
            <person name="Nakagawa T."/>
            <person name="Ezawa T."/>
            <person name="Yamaguchi K."/>
            <person name="Bino T."/>
            <person name="Nishimoto Y."/>
            <person name="Shigenobu S."/>
            <person name="Kawaguchi M."/>
        </authorList>
    </citation>
    <scope>NUCLEOTIDE SEQUENCE</scope>
    <source>
        <strain evidence="11">HR1</strain>
    </source>
</reference>
<comment type="caution">
    <text evidence="10">The sequence shown here is derived from an EMBL/GenBank/DDBJ whole genome shotgun (WGS) entry which is preliminary data.</text>
</comment>
<feature type="domain" description="Restriction of telomere capping protein 4 C-terminal" evidence="9">
    <location>
        <begin position="460"/>
        <end position="581"/>
    </location>
</feature>
<evidence type="ECO:0000313" key="12">
    <source>
        <dbReference type="Proteomes" id="UP000247702"/>
    </source>
</evidence>
<comment type="subcellular location">
    <subcellularLocation>
        <location evidence="3">Cytoplasm</location>
    </subcellularLocation>
    <subcellularLocation>
        <location evidence="2">Nucleus</location>
    </subcellularLocation>
</comment>
<dbReference type="PANTHER" id="PTHR41391">
    <property type="entry name" value="RESTRICTION OF TELOMERE CAPPING PROTEIN 4"/>
    <property type="match status" value="1"/>
</dbReference>
<evidence type="ECO:0000256" key="5">
    <source>
        <dbReference type="ARBA" id="ARBA00015162"/>
    </source>
</evidence>
<dbReference type="OrthoDB" id="128308at2759"/>
<feature type="compositionally biased region" description="Basic and acidic residues" evidence="8">
    <location>
        <begin position="244"/>
        <end position="253"/>
    </location>
</feature>
<keyword evidence="12" id="KW-1185">Reference proteome</keyword>
<dbReference type="AlphaFoldDB" id="A0A2Z6SAK2"/>
<feature type="region of interest" description="Disordered" evidence="8">
    <location>
        <begin position="95"/>
        <end position="147"/>
    </location>
</feature>
<feature type="region of interest" description="Disordered" evidence="8">
    <location>
        <begin position="153"/>
        <end position="172"/>
    </location>
</feature>
<dbReference type="InterPro" id="IPR028094">
    <property type="entry name" value="RTC4_C"/>
</dbReference>
<protein>
    <recommendedName>
        <fullName evidence="5">Restriction of telomere capping protein 4</fullName>
    </recommendedName>
</protein>
<comment type="similarity">
    <text evidence="4">Belongs to the RTC4 family.</text>
</comment>
<dbReference type="PANTHER" id="PTHR41391:SF1">
    <property type="entry name" value="RESTRICTION OF TELOMERE CAPPING PROTEIN 4"/>
    <property type="match status" value="1"/>
</dbReference>
<evidence type="ECO:0000256" key="4">
    <source>
        <dbReference type="ARBA" id="ARBA00009461"/>
    </source>
</evidence>
<feature type="compositionally biased region" description="Polar residues" evidence="8">
    <location>
        <begin position="289"/>
        <end position="310"/>
    </location>
</feature>
<evidence type="ECO:0000256" key="8">
    <source>
        <dbReference type="SAM" id="MobiDB-lite"/>
    </source>
</evidence>
<keyword evidence="7" id="KW-0539">Nucleus</keyword>